<keyword evidence="3 4" id="KW-0732">Signal</keyword>
<protein>
    <submittedName>
        <fullName evidence="5">DctP family TRAP transporter solute-binding subunit</fullName>
    </submittedName>
</protein>
<dbReference type="CDD" id="cd13603">
    <property type="entry name" value="PBP2_TRAP_Siap_TeaA_like"/>
    <property type="match status" value="1"/>
</dbReference>
<evidence type="ECO:0000256" key="4">
    <source>
        <dbReference type="SAM" id="SignalP"/>
    </source>
</evidence>
<dbReference type="EMBL" id="CP047650">
    <property type="protein sequence ID" value="QHJ01280.1"/>
    <property type="molecule type" value="Genomic_DNA"/>
</dbReference>
<dbReference type="PANTHER" id="PTHR33376">
    <property type="match status" value="1"/>
</dbReference>
<dbReference type="NCBIfam" id="TIGR00787">
    <property type="entry name" value="dctP"/>
    <property type="match status" value="1"/>
</dbReference>
<evidence type="ECO:0000256" key="2">
    <source>
        <dbReference type="ARBA" id="ARBA00022448"/>
    </source>
</evidence>
<dbReference type="AlphaFoldDB" id="A0A857JDT2"/>
<dbReference type="Gene3D" id="3.40.190.170">
    <property type="entry name" value="Bacterial extracellular solute-binding protein, family 7"/>
    <property type="match status" value="1"/>
</dbReference>
<organism evidence="5 6">
    <name type="scientific">Xylophilus rhododendri</name>
    <dbReference type="NCBI Taxonomy" id="2697032"/>
    <lineage>
        <taxon>Bacteria</taxon>
        <taxon>Pseudomonadati</taxon>
        <taxon>Pseudomonadota</taxon>
        <taxon>Betaproteobacteria</taxon>
        <taxon>Burkholderiales</taxon>
        <taxon>Xylophilus</taxon>
    </lineage>
</organism>
<dbReference type="InterPro" id="IPR018389">
    <property type="entry name" value="DctP_fam"/>
</dbReference>
<dbReference type="InterPro" id="IPR004682">
    <property type="entry name" value="TRAP_DctP"/>
</dbReference>
<feature type="chain" id="PRO_5032736577" evidence="4">
    <location>
        <begin position="25"/>
        <end position="328"/>
    </location>
</feature>
<evidence type="ECO:0000256" key="1">
    <source>
        <dbReference type="ARBA" id="ARBA00009023"/>
    </source>
</evidence>
<keyword evidence="6" id="KW-1185">Reference proteome</keyword>
<gene>
    <name evidence="5" type="ORF">GT347_26795</name>
</gene>
<comment type="similarity">
    <text evidence="1">Belongs to the bacterial solute-binding protein 7 family.</text>
</comment>
<reference evidence="5 6" key="1">
    <citation type="submission" date="2020-01" db="EMBL/GenBank/DDBJ databases">
        <title>Genome sequencing of strain KACC 21265.</title>
        <authorList>
            <person name="Heo J."/>
            <person name="Kim S.-J."/>
            <person name="Kim J.-S."/>
            <person name="Hong S.-B."/>
            <person name="Kwon S.-W."/>
        </authorList>
    </citation>
    <scope>NUCLEOTIDE SEQUENCE [LARGE SCALE GENOMIC DNA]</scope>
    <source>
        <strain evidence="5 6">KACC 21265</strain>
    </source>
</reference>
<dbReference type="GO" id="GO:0030288">
    <property type="term" value="C:outer membrane-bounded periplasmic space"/>
    <property type="evidence" value="ECO:0007669"/>
    <property type="project" value="InterPro"/>
</dbReference>
<dbReference type="RefSeq" id="WP_160555088.1">
    <property type="nucleotide sequence ID" value="NZ_CP047650.1"/>
</dbReference>
<dbReference type="Proteomes" id="UP000464787">
    <property type="component" value="Chromosome"/>
</dbReference>
<dbReference type="GO" id="GO:0055085">
    <property type="term" value="P:transmembrane transport"/>
    <property type="evidence" value="ECO:0007669"/>
    <property type="project" value="InterPro"/>
</dbReference>
<dbReference type="PIRSF" id="PIRSF006470">
    <property type="entry name" value="DctB"/>
    <property type="match status" value="1"/>
</dbReference>
<keyword evidence="2" id="KW-0813">Transport</keyword>
<sequence length="328" mass="35519">MKLSILRRLAVGAVALALGSAAAAATYTVKLAHAAGEQTTFNRSMQKFADEVRQKSQGQIDIKVFHSSQLGGERDYVEGLQLGSVEFAAVTTSTMGSFEPRMSVFSLPFLFRSPEHFDAVVDGPIGTEIAGRLTAKGMRVLGYTDMGSRYIHNSRHPVKTPADLANLKMRVPQDNVPLETYAALGARAVPMAWPEVYSAVKQGVIDGLDNALIFYEASGVYEGAPYLTYGVPIFQSTGLLMVSESFYRKLPDPLKKVVSDAARDMIPEQRRSFRADSSAALERLKSKGVKVELADPAPFAAKAAPVWNKFAAQVGGRQVIDAIDNTGR</sequence>
<dbReference type="KEGG" id="xyk:GT347_26795"/>
<evidence type="ECO:0000313" key="6">
    <source>
        <dbReference type="Proteomes" id="UP000464787"/>
    </source>
</evidence>
<proteinExistence type="inferred from homology"/>
<dbReference type="PANTHER" id="PTHR33376:SF7">
    <property type="entry name" value="C4-DICARBOXYLATE-BINDING PROTEIN DCTB"/>
    <property type="match status" value="1"/>
</dbReference>
<accession>A0A857JDT2</accession>
<evidence type="ECO:0000256" key="3">
    <source>
        <dbReference type="ARBA" id="ARBA00022729"/>
    </source>
</evidence>
<feature type="signal peptide" evidence="4">
    <location>
        <begin position="1"/>
        <end position="24"/>
    </location>
</feature>
<name>A0A857JDT2_9BURK</name>
<dbReference type="InterPro" id="IPR038404">
    <property type="entry name" value="TRAP_DctP_sf"/>
</dbReference>
<dbReference type="Pfam" id="PF03480">
    <property type="entry name" value="DctP"/>
    <property type="match status" value="1"/>
</dbReference>
<dbReference type="NCBIfam" id="NF037995">
    <property type="entry name" value="TRAP_S1"/>
    <property type="match status" value="1"/>
</dbReference>
<evidence type="ECO:0000313" key="5">
    <source>
        <dbReference type="EMBL" id="QHJ01280.1"/>
    </source>
</evidence>